<dbReference type="SUPFAM" id="SSF51695">
    <property type="entry name" value="PLC-like phosphodiesterases"/>
    <property type="match status" value="1"/>
</dbReference>
<feature type="transmembrane region" description="Helical" evidence="2">
    <location>
        <begin position="12"/>
        <end position="35"/>
    </location>
</feature>
<dbReference type="Proteomes" id="UP000198677">
    <property type="component" value="Unassembled WGS sequence"/>
</dbReference>
<reference evidence="4" key="1">
    <citation type="submission" date="2016-10" db="EMBL/GenBank/DDBJ databases">
        <authorList>
            <person name="Varghese N."/>
            <person name="Submissions S."/>
        </authorList>
    </citation>
    <scope>NUCLEOTIDE SEQUENCE [LARGE SCALE GENOMIC DNA]</scope>
    <source>
        <strain evidence="4">DSM 44675</strain>
    </source>
</reference>
<evidence type="ECO:0000256" key="1">
    <source>
        <dbReference type="SAM" id="MobiDB-lite"/>
    </source>
</evidence>
<dbReference type="GO" id="GO:0008081">
    <property type="term" value="F:phosphoric diester hydrolase activity"/>
    <property type="evidence" value="ECO:0007669"/>
    <property type="project" value="InterPro"/>
</dbReference>
<evidence type="ECO:0000313" key="3">
    <source>
        <dbReference type="EMBL" id="SEL70946.1"/>
    </source>
</evidence>
<organism evidence="3 4">
    <name type="scientific">Rhodococcus maanshanensis</name>
    <dbReference type="NCBI Taxonomy" id="183556"/>
    <lineage>
        <taxon>Bacteria</taxon>
        <taxon>Bacillati</taxon>
        <taxon>Actinomycetota</taxon>
        <taxon>Actinomycetes</taxon>
        <taxon>Mycobacteriales</taxon>
        <taxon>Nocardiaceae</taxon>
        <taxon>Rhodococcus</taxon>
    </lineage>
</organism>
<dbReference type="CDD" id="cd08589">
    <property type="entry name" value="PI-PLCc_SaPLC1_like"/>
    <property type="match status" value="1"/>
</dbReference>
<protein>
    <submittedName>
        <fullName evidence="3">Phosphoinositide phospholipase C, Ca2+-dependent</fullName>
    </submittedName>
</protein>
<dbReference type="AlphaFoldDB" id="A0A1H7SFJ2"/>
<dbReference type="Gene3D" id="3.20.20.190">
    <property type="entry name" value="Phosphatidylinositol (PI) phosphodiesterase"/>
    <property type="match status" value="1"/>
</dbReference>
<dbReference type="Pfam" id="PF16670">
    <property type="entry name" value="PI-PLC-C1"/>
    <property type="match status" value="1"/>
</dbReference>
<keyword evidence="2" id="KW-1133">Transmembrane helix</keyword>
<dbReference type="GO" id="GO:0006629">
    <property type="term" value="P:lipid metabolic process"/>
    <property type="evidence" value="ECO:0007669"/>
    <property type="project" value="InterPro"/>
</dbReference>
<name>A0A1H7SFJ2_9NOCA</name>
<gene>
    <name evidence="3" type="ORF">SAMN05444583_11355</name>
</gene>
<proteinExistence type="predicted"/>
<dbReference type="InterPro" id="IPR032075">
    <property type="entry name" value="PI-PLC-C1"/>
</dbReference>
<evidence type="ECO:0000256" key="2">
    <source>
        <dbReference type="SAM" id="Phobius"/>
    </source>
</evidence>
<sequence>MRIPSPTSRQRWAIIGAIATAMCALVAGITAPAGVAAPVGSSGQDPYPLDDTLRMNQMQTMGTHNSYHTGLIPQGLPPSVTASFPGYTLEQITKALDYRHKPLPEQLDNLGVRHLVFDVYADPQGGRYAEAPMLAEIGAPTTMADPAWKEPGLKVFHVPQVDQQTSCVKLTQCLGALKTWSDQNPGHLPFMIVIEIKDLDVMNTEPHPPLSPWGPDDYNRLDAEIRSVLGNKLITPDDVQGKYPTLEAAVKDNAWPTLADSRGKFMFINCNCLTNDRHRLDYLRPDGSLKGRVLFPASEPGNPDAAVVRAENPKDFAKIADLVRQGYIVRTRADANAVTGDIARRDAAFASGAQIVSTDFPEPDPRYHPTFQVDVPGGTPARCNPVNAPTECTALDIENPEHLKRPGGSSHGGRPIFGS</sequence>
<evidence type="ECO:0000313" key="4">
    <source>
        <dbReference type="Proteomes" id="UP000198677"/>
    </source>
</evidence>
<keyword evidence="2" id="KW-0812">Transmembrane</keyword>
<feature type="region of interest" description="Disordered" evidence="1">
    <location>
        <begin position="400"/>
        <end position="419"/>
    </location>
</feature>
<dbReference type="EMBL" id="FOAW01000013">
    <property type="protein sequence ID" value="SEL70946.1"/>
    <property type="molecule type" value="Genomic_DNA"/>
</dbReference>
<dbReference type="InterPro" id="IPR017946">
    <property type="entry name" value="PLC-like_Pdiesterase_TIM-brl"/>
</dbReference>
<dbReference type="OrthoDB" id="195526at2"/>
<keyword evidence="2" id="KW-0472">Membrane</keyword>
<keyword evidence="4" id="KW-1185">Reference proteome</keyword>
<accession>A0A1H7SFJ2</accession>